<reference evidence="1" key="1">
    <citation type="submission" date="2019-11" db="EMBL/GenBank/DDBJ databases">
        <title>Nori genome reveals adaptations in red seaweeds to the harsh intertidal environment.</title>
        <authorList>
            <person name="Wang D."/>
            <person name="Mao Y."/>
        </authorList>
    </citation>
    <scope>NUCLEOTIDE SEQUENCE</scope>
    <source>
        <tissue evidence="1">Gametophyte</tissue>
    </source>
</reference>
<keyword evidence="2" id="KW-1185">Reference proteome</keyword>
<comment type="caution">
    <text evidence="1">The sequence shown here is derived from an EMBL/GenBank/DDBJ whole genome shotgun (WGS) entry which is preliminary data.</text>
</comment>
<evidence type="ECO:0000313" key="2">
    <source>
        <dbReference type="Proteomes" id="UP000798662"/>
    </source>
</evidence>
<name>A0ACC3CJV1_PYRYE</name>
<dbReference type="EMBL" id="CM020620">
    <property type="protein sequence ID" value="KAK1870057.1"/>
    <property type="molecule type" value="Genomic_DNA"/>
</dbReference>
<protein>
    <submittedName>
        <fullName evidence="1">Uncharacterized protein</fullName>
    </submittedName>
</protein>
<gene>
    <name evidence="1" type="ORF">I4F81_012520</name>
</gene>
<proteinExistence type="predicted"/>
<dbReference type="Proteomes" id="UP000798662">
    <property type="component" value="Chromosome 3"/>
</dbReference>
<accession>A0ACC3CJV1</accession>
<organism evidence="1 2">
    <name type="scientific">Pyropia yezoensis</name>
    <name type="common">Susabi-nori</name>
    <name type="synonym">Porphyra yezoensis</name>
    <dbReference type="NCBI Taxonomy" id="2788"/>
    <lineage>
        <taxon>Eukaryota</taxon>
        <taxon>Rhodophyta</taxon>
        <taxon>Bangiophyceae</taxon>
        <taxon>Bangiales</taxon>
        <taxon>Bangiaceae</taxon>
        <taxon>Pyropia</taxon>
    </lineage>
</organism>
<sequence>MAPPAAMAFVPVVAPPVGRVSVATLSRRSLPIPHCPVPSGTRRVQAPCMSLTTLPPPPPPPLRPPTPLPHPDSDASDGSGGGGGGVVVPIGSVADFLSAMAASAAGGRVAVVFFYAPYCRACGAVRPRVAKEAAARSGSAGDGAQPGSGSRGLDFYSVDCVAVRELAVRLGRRHTGGYGASGRPGPHPPASAPSLLGSTPSSAALTFAVIGDWGRDGSHKQKAVAESLARAANAHDLRFVVSSGDNFYDGGVDSTADTQWRSSFEDVYAQRSLVHAAWFAILGNHDHLGSVAAQVDYSGHSRRWTLPAPYYTQSFTLGGGEGGPEAPAPWVIQMVFIDTTPFVRDAYGKAARKLNGQKPGEQLEWLRGVFANSTADAIVVVGHHNMYTMSTSASLGVPEIRAYIEPVLLTARDKVIMYISGHEHSLQHLQPYGKGGGAGAAAVGSGEVGAADGRGKDGAAATSPTTRGTSPVRGAATGEGGMDHFISGGGSKLDALTPPTQAKAGMWFQCCGVLALGGDTGGGADPPRAAWGAEAHGFFVFEVTREYLAVVAYDEDFERVYSYQRLLGGKR</sequence>
<evidence type="ECO:0000313" key="1">
    <source>
        <dbReference type="EMBL" id="KAK1870057.1"/>
    </source>
</evidence>